<dbReference type="EMBL" id="CP000094">
    <property type="protein sequence ID" value="ABA73854.1"/>
    <property type="molecule type" value="Genomic_DNA"/>
</dbReference>
<evidence type="ECO:0000256" key="1">
    <source>
        <dbReference type="SAM" id="MobiDB-lite"/>
    </source>
</evidence>
<gene>
    <name evidence="3" type="ordered locus">Pfl01_2111</name>
</gene>
<feature type="signal peptide" evidence="2">
    <location>
        <begin position="1"/>
        <end position="29"/>
    </location>
</feature>
<dbReference type="KEGG" id="pfo:Pfl01_2111"/>
<dbReference type="AlphaFoldDB" id="Q3KEF2"/>
<feature type="region of interest" description="Disordered" evidence="1">
    <location>
        <begin position="282"/>
        <end position="308"/>
    </location>
</feature>
<feature type="chain" id="PRO_5004227477" evidence="2">
    <location>
        <begin position="30"/>
        <end position="356"/>
    </location>
</feature>
<protein>
    <submittedName>
        <fullName evidence="3">Putative lipoprotein</fullName>
    </submittedName>
</protein>
<organism evidence="3 4">
    <name type="scientific">Pseudomonas fluorescens (strain Pf0-1)</name>
    <dbReference type="NCBI Taxonomy" id="205922"/>
    <lineage>
        <taxon>Bacteria</taxon>
        <taxon>Pseudomonadati</taxon>
        <taxon>Pseudomonadota</taxon>
        <taxon>Gammaproteobacteria</taxon>
        <taxon>Pseudomonadales</taxon>
        <taxon>Pseudomonadaceae</taxon>
        <taxon>Pseudomonas</taxon>
    </lineage>
</organism>
<accession>Q3KEF2</accession>
<proteinExistence type="predicted"/>
<evidence type="ECO:0000313" key="3">
    <source>
        <dbReference type="EMBL" id="ABA73854.1"/>
    </source>
</evidence>
<reference evidence="3 4" key="1">
    <citation type="journal article" date="2009" name="Genome Biol.">
        <title>Genomic and genetic analyses of diversity and plant interactions of Pseudomonas fluorescens.</title>
        <authorList>
            <person name="Silby M.W."/>
            <person name="Cerdeno-Tarraga A.M."/>
            <person name="Vernikos G.S."/>
            <person name="Giddens S.R."/>
            <person name="Jackson R.W."/>
            <person name="Preston G.M."/>
            <person name="Zhang X.X."/>
            <person name="Moon C.D."/>
            <person name="Gehrig S.M."/>
            <person name="Godfrey S.A."/>
            <person name="Knight C.G."/>
            <person name="Malone J.G."/>
            <person name="Robinson Z."/>
            <person name="Spiers A.J."/>
            <person name="Harris S."/>
            <person name="Challis G.L."/>
            <person name="Yaxley A.M."/>
            <person name="Harris D."/>
            <person name="Seeger K."/>
            <person name="Murphy L."/>
            <person name="Rutter S."/>
            <person name="Squares R."/>
            <person name="Quail M.A."/>
            <person name="Saunders E."/>
            <person name="Mavromatis K."/>
            <person name="Brettin T.S."/>
            <person name="Bentley S.D."/>
            <person name="Hothersall J."/>
            <person name="Stephens E."/>
            <person name="Thomas C.M."/>
            <person name="Parkhill J."/>
            <person name="Levy S.B."/>
            <person name="Rainey P.B."/>
            <person name="Thomson N.R."/>
        </authorList>
    </citation>
    <scope>NUCLEOTIDE SEQUENCE [LARGE SCALE GENOMIC DNA]</scope>
    <source>
        <strain evidence="3 4">Pf0-1</strain>
    </source>
</reference>
<evidence type="ECO:0000313" key="4">
    <source>
        <dbReference type="Proteomes" id="UP000002704"/>
    </source>
</evidence>
<evidence type="ECO:0000256" key="2">
    <source>
        <dbReference type="SAM" id="SignalP"/>
    </source>
</evidence>
<name>Q3KEF2_PSEPF</name>
<dbReference type="Proteomes" id="UP000002704">
    <property type="component" value="Chromosome"/>
</dbReference>
<feature type="compositionally biased region" description="Basic and acidic residues" evidence="1">
    <location>
        <begin position="282"/>
        <end position="299"/>
    </location>
</feature>
<keyword evidence="3" id="KW-0449">Lipoprotein</keyword>
<dbReference type="HOGENOM" id="CLU_794241_0_0_6"/>
<sequence>MNMPVTSLLRRSSAFFGLMVSLSGLVGCALTGTYQDATGPDAAKMRFVANTDNATVNYFDAEHCDGMTTGILNNLFVRDSPRRVGMTVAPPEKARGYLEVKLPPEKEVFLQVNTQVGYGVCGAVFSFRPERATEYELTFELKGSQCSTLMQRLQRVDGKDVRTPVTIRRDGFAACEGRNPIFPKPPALLPDTPERTAMIDRIIDGSAFVLMKSGSDQKPVAAFTPEKLDALISERKVKLGFDMPEDYWTLYRQNLIEFGNETAAAQAQTLERSTNEYRQRLRSAEDKQLREWSRADDSSGKPGNAAPADQEKSMIVYYFQTSRAVTLEAVNHHMDRMAKMDAQYNVCSRYAECWKR</sequence>
<keyword evidence="2" id="KW-0732">Signal</keyword>